<comment type="similarity">
    <text evidence="1">Belongs to the cytidine and deoxycytidylate deaminase family.</text>
</comment>
<evidence type="ECO:0000313" key="7">
    <source>
        <dbReference type="EMBL" id="MBO4206726.1"/>
    </source>
</evidence>
<dbReference type="InterPro" id="IPR016193">
    <property type="entry name" value="Cytidine_deaminase-like"/>
</dbReference>
<evidence type="ECO:0000256" key="1">
    <source>
        <dbReference type="ARBA" id="ARBA00006576"/>
    </source>
</evidence>
<dbReference type="PROSITE" id="PS51747">
    <property type="entry name" value="CYT_DCMP_DEAMINASES_2"/>
    <property type="match status" value="1"/>
</dbReference>
<dbReference type="InterPro" id="IPR050202">
    <property type="entry name" value="Cyt/Deoxycyt_deaminase"/>
</dbReference>
<dbReference type="PROSITE" id="PS00903">
    <property type="entry name" value="CYT_DCMP_DEAMINASES_1"/>
    <property type="match status" value="1"/>
</dbReference>
<dbReference type="Gene3D" id="3.40.50.300">
    <property type="entry name" value="P-loop containing nucleotide triphosphate hydrolases"/>
    <property type="match status" value="1"/>
</dbReference>
<dbReference type="Gene3D" id="3.40.140.10">
    <property type="entry name" value="Cytidine Deaminase, domain 2"/>
    <property type="match status" value="1"/>
</dbReference>
<organism evidence="7 8">
    <name type="scientific">Micromonospora echinofusca</name>
    <dbReference type="NCBI Taxonomy" id="47858"/>
    <lineage>
        <taxon>Bacteria</taxon>
        <taxon>Bacillati</taxon>
        <taxon>Actinomycetota</taxon>
        <taxon>Actinomycetes</taxon>
        <taxon>Micromonosporales</taxon>
        <taxon>Micromonosporaceae</taxon>
        <taxon>Micromonospora</taxon>
    </lineage>
</organism>
<dbReference type="EMBL" id="WVUH01000081">
    <property type="protein sequence ID" value="MBO4206726.1"/>
    <property type="molecule type" value="Genomic_DNA"/>
</dbReference>
<dbReference type="RefSeq" id="WP_208813627.1">
    <property type="nucleotide sequence ID" value="NZ_WVUH01000081.1"/>
</dbReference>
<evidence type="ECO:0000256" key="3">
    <source>
        <dbReference type="ARBA" id="ARBA00022801"/>
    </source>
</evidence>
<feature type="domain" description="CMP/dCMP-type deaminase" evidence="6">
    <location>
        <begin position="221"/>
        <end position="353"/>
    </location>
</feature>
<dbReference type="InterPro" id="IPR027417">
    <property type="entry name" value="P-loop_NTPase"/>
</dbReference>
<dbReference type="InterPro" id="IPR016192">
    <property type="entry name" value="APOBEC/CMP_deaminase_Zn-bd"/>
</dbReference>
<sequence>MTADQRGALRVALFGLPGAGKSTSAGLLREVLAGMGRDVAVVKTAAPLYDVQAAFYERVGTALAPGQQDGALLNFLGSHFRQAAPGFLLTDFARRWGNAVLGGADTVLCDDARPVDLPGLAGQGFRVVRIVAPDALRRERKSGRGDRIAGRDDHPTEAGGEQVVADFEVDNAGTLDELRERIVTLARELVAGPASPAGPVPLVGSAAPVGPVPLAGSAAPADLAALVDLARATISARYAENRHQIGAVIVAGDGRVFTGVHLEAMVGRASICAEAVALGRACAAGATDLRIALAVRHPKPSEARRDIKLVPPCGLCRELLLDYGPDIRVVVDAGAGPELVALAGLLPHKYVGTKWAALGGATADRR</sequence>
<keyword evidence="4" id="KW-0862">Zinc</keyword>
<proteinExistence type="inferred from homology"/>
<evidence type="ECO:0000256" key="5">
    <source>
        <dbReference type="SAM" id="MobiDB-lite"/>
    </source>
</evidence>
<gene>
    <name evidence="7" type="ORF">GSF22_12035</name>
</gene>
<feature type="compositionally biased region" description="Basic and acidic residues" evidence="5">
    <location>
        <begin position="142"/>
        <end position="156"/>
    </location>
</feature>
<dbReference type="Proteomes" id="UP000823521">
    <property type="component" value="Unassembled WGS sequence"/>
</dbReference>
<feature type="region of interest" description="Disordered" evidence="5">
    <location>
        <begin position="141"/>
        <end position="162"/>
    </location>
</feature>
<evidence type="ECO:0000259" key="6">
    <source>
        <dbReference type="PROSITE" id="PS51747"/>
    </source>
</evidence>
<accession>A0ABS3VQG8</accession>
<dbReference type="PANTHER" id="PTHR11644">
    <property type="entry name" value="CYTIDINE DEAMINASE"/>
    <property type="match status" value="1"/>
</dbReference>
<dbReference type="Pfam" id="PF00383">
    <property type="entry name" value="dCMP_cyt_deam_1"/>
    <property type="match status" value="1"/>
</dbReference>
<evidence type="ECO:0000256" key="2">
    <source>
        <dbReference type="ARBA" id="ARBA00022723"/>
    </source>
</evidence>
<comment type="caution">
    <text evidence="7">The sequence shown here is derived from an EMBL/GenBank/DDBJ whole genome shotgun (WGS) entry which is preliminary data.</text>
</comment>
<dbReference type="InterPro" id="IPR002125">
    <property type="entry name" value="CMP_dCMP_dom"/>
</dbReference>
<dbReference type="SUPFAM" id="SSF52540">
    <property type="entry name" value="P-loop containing nucleoside triphosphate hydrolases"/>
    <property type="match status" value="1"/>
</dbReference>
<reference evidence="7 8" key="1">
    <citation type="submission" date="2019-12" db="EMBL/GenBank/DDBJ databases">
        <title>Whole genome sequencing of endophytic Actinobacterium Micromonospora sp. MPMI6T.</title>
        <authorList>
            <person name="Evv R."/>
            <person name="Podile A.R."/>
        </authorList>
    </citation>
    <scope>NUCLEOTIDE SEQUENCE [LARGE SCALE GENOMIC DNA]</scope>
    <source>
        <strain evidence="7 8">MPMI6</strain>
    </source>
</reference>
<evidence type="ECO:0000256" key="4">
    <source>
        <dbReference type="ARBA" id="ARBA00022833"/>
    </source>
</evidence>
<dbReference type="PANTHER" id="PTHR11644:SF2">
    <property type="entry name" value="CYTIDINE DEAMINASE"/>
    <property type="match status" value="1"/>
</dbReference>
<name>A0ABS3VQG8_MICEH</name>
<dbReference type="SUPFAM" id="SSF53927">
    <property type="entry name" value="Cytidine deaminase-like"/>
    <property type="match status" value="1"/>
</dbReference>
<dbReference type="CDD" id="cd01283">
    <property type="entry name" value="cytidine_deaminase"/>
    <property type="match status" value="1"/>
</dbReference>
<keyword evidence="3" id="KW-0378">Hydrolase</keyword>
<keyword evidence="2" id="KW-0479">Metal-binding</keyword>
<protein>
    <submittedName>
        <fullName evidence="7">Cytidine deaminase</fullName>
    </submittedName>
</protein>
<keyword evidence="8" id="KW-1185">Reference proteome</keyword>
<dbReference type="NCBIfam" id="NF005314">
    <property type="entry name" value="PRK06848.1"/>
    <property type="match status" value="1"/>
</dbReference>
<evidence type="ECO:0000313" key="8">
    <source>
        <dbReference type="Proteomes" id="UP000823521"/>
    </source>
</evidence>